<dbReference type="InterPro" id="IPR053959">
    <property type="entry name" value="YvlB/LiaX_N"/>
</dbReference>
<organism evidence="2 4">
    <name type="scientific">Clostridium symbiosum</name>
    <name type="common">Bacteroides symbiosus</name>
    <dbReference type="NCBI Taxonomy" id="1512"/>
    <lineage>
        <taxon>Bacteria</taxon>
        <taxon>Bacillati</taxon>
        <taxon>Bacillota</taxon>
        <taxon>Clostridia</taxon>
        <taxon>Lachnospirales</taxon>
        <taxon>Lachnospiraceae</taxon>
        <taxon>Otoolea</taxon>
    </lineage>
</organism>
<proteinExistence type="predicted"/>
<reference evidence="2" key="1">
    <citation type="journal article" date="2022" name="Cell Host Microbe">
        <title>Colonization of the live biotherapeutic product VE303 and modulation of the microbiota and metabolites in healthy volunteers.</title>
        <authorList>
            <person name="Dsouza M."/>
            <person name="Menon R."/>
            <person name="Crossette E."/>
            <person name="Bhattarai S.K."/>
            <person name="Schneider J."/>
            <person name="Kim Y.G."/>
            <person name="Reddy S."/>
            <person name="Caballero S."/>
            <person name="Felix C."/>
            <person name="Cornacchione L."/>
            <person name="Hendrickson J."/>
            <person name="Watson A.R."/>
            <person name="Minot S.S."/>
            <person name="Greenfield N."/>
            <person name="Schopf L."/>
            <person name="Szabady R."/>
            <person name="Patarroyo J."/>
            <person name="Smith W."/>
            <person name="Harrison P."/>
            <person name="Kuijper E.J."/>
            <person name="Kelly C.P."/>
            <person name="Olle B."/>
            <person name="Bobilev D."/>
            <person name="Silber J.L."/>
            <person name="Bucci V."/>
            <person name="Roberts B."/>
            <person name="Faith J."/>
            <person name="Norman J.M."/>
        </authorList>
    </citation>
    <scope>NUCLEOTIDE SEQUENCE</scope>
    <source>
        <strain evidence="2">VE303-04</strain>
    </source>
</reference>
<dbReference type="EMBL" id="JAINVB010000002">
    <property type="protein sequence ID" value="MCK0088974.1"/>
    <property type="molecule type" value="Genomic_DNA"/>
</dbReference>
<dbReference type="Proteomes" id="UP001300871">
    <property type="component" value="Unassembled WGS sequence"/>
</dbReference>
<feature type="domain" description="YvlB/LiaX N-terminal" evidence="1">
    <location>
        <begin position="2"/>
        <end position="32"/>
    </location>
</feature>
<dbReference type="EMBL" id="JAQLGM010000022">
    <property type="protein sequence ID" value="MDB2000590.1"/>
    <property type="molecule type" value="Genomic_DNA"/>
</dbReference>
<gene>
    <name evidence="2" type="ORF">K5I21_24525</name>
    <name evidence="3" type="ORF">PM006_10305</name>
</gene>
<evidence type="ECO:0000313" key="2">
    <source>
        <dbReference type="EMBL" id="MCK0088974.1"/>
    </source>
</evidence>
<reference evidence="3" key="2">
    <citation type="submission" date="2023-01" db="EMBL/GenBank/DDBJ databases">
        <title>Human gut microbiome strain richness.</title>
        <authorList>
            <person name="Chen-Liaw A."/>
        </authorList>
    </citation>
    <scope>NUCLEOTIDE SEQUENCE</scope>
    <source>
        <strain evidence="3">B1_m1001713B170214d0_201011</strain>
    </source>
</reference>
<comment type="caution">
    <text evidence="2">The sequence shown here is derived from an EMBL/GenBank/DDBJ whole genome shotgun (WGS) entry which is preliminary data.</text>
</comment>
<name>A0AAW5FAS7_CLOSY</name>
<evidence type="ECO:0000313" key="4">
    <source>
        <dbReference type="Proteomes" id="UP001203136"/>
    </source>
</evidence>
<sequence>MDEQLRILKMIEEGTITAEQGAELMSAMNTDPQELQTAAPKSRSSYDKKMFRILVSSTSGDKVKIQFPVGAIKKILKVTGKLPIPEKDLKGIDLTSMMDAVSECLDGEIEGDFVNVEAADGTNVRIFVDK</sequence>
<dbReference type="RefSeq" id="WP_003498186.1">
    <property type="nucleotide sequence ID" value="NZ_CABHNX010000101.1"/>
</dbReference>
<dbReference type="Proteomes" id="UP001203136">
    <property type="component" value="Unassembled WGS sequence"/>
</dbReference>
<accession>A0AAW5FAS7</accession>
<protein>
    <recommendedName>
        <fullName evidence="1">YvlB/LiaX N-terminal domain-containing protein</fullName>
    </recommendedName>
</protein>
<evidence type="ECO:0000313" key="3">
    <source>
        <dbReference type="EMBL" id="MDB2000590.1"/>
    </source>
</evidence>
<dbReference type="Pfam" id="PF22746">
    <property type="entry name" value="SHOCT-like_DUF2089-C"/>
    <property type="match status" value="1"/>
</dbReference>
<dbReference type="AlphaFoldDB" id="A0AAW5FAS7"/>
<evidence type="ECO:0000259" key="1">
    <source>
        <dbReference type="Pfam" id="PF22746"/>
    </source>
</evidence>